<dbReference type="PANTHER" id="PTHR24413">
    <property type="entry name" value="SPECKLE-TYPE POZ PROTEIN"/>
    <property type="match status" value="1"/>
</dbReference>
<reference evidence="2 3" key="1">
    <citation type="submission" date="2020-01" db="EMBL/GenBank/DDBJ databases">
        <authorList>
            <person name="Palmer J.M."/>
        </authorList>
    </citation>
    <scope>NUCLEOTIDE SEQUENCE [LARGE SCALE GENOMIC DNA]</scope>
    <source>
        <strain evidence="2 3">TWF970</strain>
    </source>
</reference>
<evidence type="ECO:0000313" key="3">
    <source>
        <dbReference type="Proteomes" id="UP000474640"/>
    </source>
</evidence>
<dbReference type="OrthoDB" id="194443at2759"/>
<gene>
    <name evidence="2" type="ORF">TWF970_000002</name>
</gene>
<dbReference type="Pfam" id="PF00651">
    <property type="entry name" value="BTB"/>
    <property type="match status" value="1"/>
</dbReference>
<feature type="domain" description="BTB" evidence="1">
    <location>
        <begin position="13"/>
        <end position="83"/>
    </location>
</feature>
<dbReference type="InterPro" id="IPR000210">
    <property type="entry name" value="BTB/POZ_dom"/>
</dbReference>
<dbReference type="PROSITE" id="PS50097">
    <property type="entry name" value="BTB"/>
    <property type="match status" value="1"/>
</dbReference>
<sequence>MSFTAPQYIPGETDITLLLGRDSFEFEANRNILASQSKFFEKACYNEEFKEAKERLIKLPDIQLDTMMEVLAWLYRSEPKLPEDFTCNESTCRTLAVLSAADFLQIDTLAKDYGTSFGKKLELIGQDSETKELLNCVKVMNGIYKARGSIQEEELFEWVKRIGTSGRQRLMSTCSLVEAPNGTFFQDLSCVILKAWR</sequence>
<dbReference type="SMART" id="SM00225">
    <property type="entry name" value="BTB"/>
    <property type="match status" value="1"/>
</dbReference>
<protein>
    <recommendedName>
        <fullName evidence="1">BTB domain-containing protein</fullName>
    </recommendedName>
</protein>
<name>A0A7C8VZE0_ORBOL</name>
<evidence type="ECO:0000313" key="2">
    <source>
        <dbReference type="EMBL" id="KAF3290736.1"/>
    </source>
</evidence>
<accession>A0A7C8VZE0</accession>
<dbReference type="CDD" id="cd18186">
    <property type="entry name" value="BTB_POZ_ZBTB_KLHL-like"/>
    <property type="match status" value="1"/>
</dbReference>
<dbReference type="InterPro" id="IPR011333">
    <property type="entry name" value="SKP1/BTB/POZ_sf"/>
</dbReference>
<dbReference type="Gene3D" id="3.30.710.10">
    <property type="entry name" value="Potassium Channel Kv1.1, Chain A"/>
    <property type="match status" value="1"/>
</dbReference>
<evidence type="ECO:0000259" key="1">
    <source>
        <dbReference type="PROSITE" id="PS50097"/>
    </source>
</evidence>
<proteinExistence type="predicted"/>
<organism evidence="2 3">
    <name type="scientific">Orbilia oligospora</name>
    <name type="common">Nematode-trapping fungus</name>
    <name type="synonym">Arthrobotrys oligospora</name>
    <dbReference type="NCBI Taxonomy" id="2813651"/>
    <lineage>
        <taxon>Eukaryota</taxon>
        <taxon>Fungi</taxon>
        <taxon>Dikarya</taxon>
        <taxon>Ascomycota</taxon>
        <taxon>Pezizomycotina</taxon>
        <taxon>Orbiliomycetes</taxon>
        <taxon>Orbiliales</taxon>
        <taxon>Orbiliaceae</taxon>
        <taxon>Orbilia</taxon>
    </lineage>
</organism>
<dbReference type="SUPFAM" id="SSF54695">
    <property type="entry name" value="POZ domain"/>
    <property type="match status" value="1"/>
</dbReference>
<dbReference type="Proteomes" id="UP000474640">
    <property type="component" value="Unassembled WGS sequence"/>
</dbReference>
<dbReference type="AlphaFoldDB" id="A0A7C8VZE0"/>
<comment type="caution">
    <text evidence="2">The sequence shown here is derived from an EMBL/GenBank/DDBJ whole genome shotgun (WGS) entry which is preliminary data.</text>
</comment>
<dbReference type="EMBL" id="JAABOJ010000001">
    <property type="protein sequence ID" value="KAF3290736.1"/>
    <property type="molecule type" value="Genomic_DNA"/>
</dbReference>